<organism evidence="2 3">
    <name type="scientific">Marinobacter mobilis</name>
    <dbReference type="NCBI Taxonomy" id="488533"/>
    <lineage>
        <taxon>Bacteria</taxon>
        <taxon>Pseudomonadati</taxon>
        <taxon>Pseudomonadota</taxon>
        <taxon>Gammaproteobacteria</taxon>
        <taxon>Pseudomonadales</taxon>
        <taxon>Marinobacteraceae</taxon>
        <taxon>Marinobacter</taxon>
    </lineage>
</organism>
<proteinExistence type="predicted"/>
<dbReference type="Proteomes" id="UP000199675">
    <property type="component" value="Unassembled WGS sequence"/>
</dbReference>
<dbReference type="AlphaFoldDB" id="A0A1H3EA84"/>
<keyword evidence="1" id="KW-0732">Signal</keyword>
<evidence type="ECO:0000313" key="3">
    <source>
        <dbReference type="Proteomes" id="UP000199675"/>
    </source>
</evidence>
<evidence type="ECO:0000256" key="1">
    <source>
        <dbReference type="SAM" id="SignalP"/>
    </source>
</evidence>
<dbReference type="EMBL" id="FNNE01000020">
    <property type="protein sequence ID" value="SDX75663.1"/>
    <property type="molecule type" value="Genomic_DNA"/>
</dbReference>
<protein>
    <submittedName>
        <fullName evidence="2">Uncharacterized protein</fullName>
    </submittedName>
</protein>
<dbReference type="STRING" id="488533.SAMN04487960_1204"/>
<reference evidence="2 3" key="1">
    <citation type="submission" date="2016-10" db="EMBL/GenBank/DDBJ databases">
        <authorList>
            <person name="de Groot N.N."/>
        </authorList>
    </citation>
    <scope>NUCLEOTIDE SEQUENCE [LARGE SCALE GENOMIC DNA]</scope>
    <source>
        <strain evidence="2 3">CGMCC 1.7059</strain>
    </source>
</reference>
<keyword evidence="3" id="KW-1185">Reference proteome</keyword>
<accession>A0A1H3EA84</accession>
<evidence type="ECO:0000313" key="2">
    <source>
        <dbReference type="EMBL" id="SDX75663.1"/>
    </source>
</evidence>
<gene>
    <name evidence="2" type="ORF">SAMN04487960_1204</name>
</gene>
<feature type="chain" id="PRO_5011725163" evidence="1">
    <location>
        <begin position="31"/>
        <end position="353"/>
    </location>
</feature>
<feature type="signal peptide" evidence="1">
    <location>
        <begin position="1"/>
        <end position="30"/>
    </location>
</feature>
<name>A0A1H3EA84_9GAMM</name>
<sequence>MARITRQTRRRWLSPFMAAAMGMLPAMVSAELESMSENELSDISGAGIGLVLEDFKFAHGTDVANGQIFKIGGIKSSDGQDVEIVVNQLYIAGAGSNYGETLSPVNLGRLVNPFTIDVVDGNDLGIGDRAVLSIAAPTKVSAMEGYDCLSTGATAGSGVCSSRPMTADFAGERPDIGLQMNITVGANQSSNLNIHAQSAVIDGSYLRLWGDSDRNQLAGEFKLNFYSPELSINSCSQDGSSCGSRIRMQDFALELALGNKFQPMFLDVDGTGNFVVEVQAIAKPAAGAIGADGLRASSDAATWDFYNDYYTNPELRSNLSIGNYSVGARDFGSARVEGMLIQYLKIQTQDLAP</sequence>